<feature type="compositionally biased region" description="Polar residues" evidence="1">
    <location>
        <begin position="138"/>
        <end position="164"/>
    </location>
</feature>
<dbReference type="Proteomes" id="UP000516437">
    <property type="component" value="Chromosome 6"/>
</dbReference>
<evidence type="ECO:0000313" key="2">
    <source>
        <dbReference type="EMBL" id="KAB1210530.1"/>
    </source>
</evidence>
<organism evidence="2 3">
    <name type="scientific">Morella rubra</name>
    <name type="common">Chinese bayberry</name>
    <dbReference type="NCBI Taxonomy" id="262757"/>
    <lineage>
        <taxon>Eukaryota</taxon>
        <taxon>Viridiplantae</taxon>
        <taxon>Streptophyta</taxon>
        <taxon>Embryophyta</taxon>
        <taxon>Tracheophyta</taxon>
        <taxon>Spermatophyta</taxon>
        <taxon>Magnoliopsida</taxon>
        <taxon>eudicotyledons</taxon>
        <taxon>Gunneridae</taxon>
        <taxon>Pentapetalae</taxon>
        <taxon>rosids</taxon>
        <taxon>fabids</taxon>
        <taxon>Fagales</taxon>
        <taxon>Myricaceae</taxon>
        <taxon>Morella</taxon>
    </lineage>
</organism>
<keyword evidence="3" id="KW-1185">Reference proteome</keyword>
<dbReference type="AlphaFoldDB" id="A0A6A1VHG7"/>
<evidence type="ECO:0000256" key="1">
    <source>
        <dbReference type="SAM" id="MobiDB-lite"/>
    </source>
</evidence>
<comment type="caution">
    <text evidence="2">The sequence shown here is derived from an EMBL/GenBank/DDBJ whole genome shotgun (WGS) entry which is preliminary data.</text>
</comment>
<protein>
    <submittedName>
        <fullName evidence="2">Uncharacterized protein</fullName>
    </submittedName>
</protein>
<feature type="region of interest" description="Disordered" evidence="1">
    <location>
        <begin position="130"/>
        <end position="177"/>
    </location>
</feature>
<name>A0A6A1VHG7_9ROSI</name>
<accession>A0A6A1VHG7</accession>
<dbReference type="EMBL" id="RXIC02000024">
    <property type="protein sequence ID" value="KAB1210530.1"/>
    <property type="molecule type" value="Genomic_DNA"/>
</dbReference>
<sequence length="266" mass="29954">MHWPAEIVLLPLNTYHGSNDVFEVQDGKEFRLECIPRARTPTHLEGRVSRWKGTKCCFTSRDLTSTDNTIECRHWHVQDDCTGPREAMEDEKAMEAVRPTFEPRDRLWMESVYQYQNEFVEQLLGFGIKDSHGPTTPPTSATRLPSLTHTNSSKRATDSTSGIHQRSKHSKGKSRADTNSTALLKFVSAQDRQNEILEQWITIQNKACGVAGSSKVGLECIDDSYSECVLLMQSILGEDEIAVFLKGCKELENGFAHKAFLVMSDA</sequence>
<reference evidence="2 3" key="1">
    <citation type="journal article" date="2019" name="Plant Biotechnol. J.">
        <title>The red bayberry genome and genetic basis of sex determination.</title>
        <authorList>
            <person name="Jia H.M."/>
            <person name="Jia H.J."/>
            <person name="Cai Q.L."/>
            <person name="Wang Y."/>
            <person name="Zhao H.B."/>
            <person name="Yang W.F."/>
            <person name="Wang G.Y."/>
            <person name="Li Y.H."/>
            <person name="Zhan D.L."/>
            <person name="Shen Y.T."/>
            <person name="Niu Q.F."/>
            <person name="Chang L."/>
            <person name="Qiu J."/>
            <person name="Zhao L."/>
            <person name="Xie H.B."/>
            <person name="Fu W.Y."/>
            <person name="Jin J."/>
            <person name="Li X.W."/>
            <person name="Jiao Y."/>
            <person name="Zhou C.C."/>
            <person name="Tu T."/>
            <person name="Chai C.Y."/>
            <person name="Gao J.L."/>
            <person name="Fan L.J."/>
            <person name="van de Weg E."/>
            <person name="Wang J.Y."/>
            <person name="Gao Z.S."/>
        </authorList>
    </citation>
    <scope>NUCLEOTIDE SEQUENCE [LARGE SCALE GENOMIC DNA]</scope>
    <source>
        <tissue evidence="2">Leaves</tissue>
    </source>
</reference>
<gene>
    <name evidence="2" type="ORF">CJ030_MR6G010826</name>
</gene>
<evidence type="ECO:0000313" key="3">
    <source>
        <dbReference type="Proteomes" id="UP000516437"/>
    </source>
</evidence>
<proteinExistence type="predicted"/>